<dbReference type="FunFam" id="1.10.10.1410:FF:000002">
    <property type="entry name" value="60S acidic ribosomal protein P2"/>
    <property type="match status" value="1"/>
</dbReference>
<name>Q6T341_EUPFO</name>
<dbReference type="GO" id="GO:0002182">
    <property type="term" value="P:cytoplasmic translational elongation"/>
    <property type="evidence" value="ECO:0007669"/>
    <property type="project" value="InterPro"/>
</dbReference>
<dbReference type="InterPro" id="IPR027534">
    <property type="entry name" value="Ribosomal_P1/P2"/>
</dbReference>
<dbReference type="Pfam" id="PF00428">
    <property type="entry name" value="Ribosomal_60s"/>
    <property type="match status" value="1"/>
</dbReference>
<keyword evidence="3" id="KW-0687">Ribonucleoprotein</keyword>
<evidence type="ECO:0000256" key="2">
    <source>
        <dbReference type="ARBA" id="ARBA00022980"/>
    </source>
</evidence>
<reference evidence="5" key="1">
    <citation type="journal article" date="2005" name="Gene">
        <title>Ribosomal cold-adaptation: characterization of the genes encoding the acidic ribosomal P0 and P2 proteins from the Antarctic ciliate Euplotes focardii.</title>
        <authorList>
            <person name="Pucciarelli S."/>
            <person name="Marziale F."/>
            <person name="Di Giuseppe G."/>
            <person name="Barchetta S."/>
            <person name="Miceli C."/>
        </authorList>
    </citation>
    <scope>NUCLEOTIDE SEQUENCE</scope>
</reference>
<organism evidence="5">
    <name type="scientific">Euplotes focardii</name>
    <dbReference type="NCBI Taxonomy" id="36767"/>
    <lineage>
        <taxon>Eukaryota</taxon>
        <taxon>Sar</taxon>
        <taxon>Alveolata</taxon>
        <taxon>Ciliophora</taxon>
        <taxon>Intramacronucleata</taxon>
        <taxon>Spirotrichea</taxon>
        <taxon>Hypotrichia</taxon>
        <taxon>Euplotida</taxon>
        <taxon>Euplotidae</taxon>
        <taxon>Euplotes</taxon>
    </lineage>
</organism>
<dbReference type="GO" id="GO:0003735">
    <property type="term" value="F:structural constituent of ribosome"/>
    <property type="evidence" value="ECO:0007669"/>
    <property type="project" value="InterPro"/>
</dbReference>
<keyword evidence="2" id="KW-0689">Ribosomal protein</keyword>
<evidence type="ECO:0000313" key="5">
    <source>
        <dbReference type="EMBL" id="AAR87710.1"/>
    </source>
</evidence>
<dbReference type="InterPro" id="IPR044076">
    <property type="entry name" value="Ribosomal_P2"/>
</dbReference>
<dbReference type="HAMAP" id="MF_01478">
    <property type="entry name" value="Ribosomal_L12_arch"/>
    <property type="match status" value="1"/>
</dbReference>
<protein>
    <submittedName>
        <fullName evidence="5">60S ribosomal stalk P2 subunit</fullName>
    </submittedName>
</protein>
<feature type="region of interest" description="Disordered" evidence="4">
    <location>
        <begin position="86"/>
        <end position="110"/>
    </location>
</feature>
<dbReference type="GO" id="GO:0022625">
    <property type="term" value="C:cytosolic large ribosomal subunit"/>
    <property type="evidence" value="ECO:0007669"/>
    <property type="project" value="InterPro"/>
</dbReference>
<gene>
    <name evidence="5" type="primary">P2</name>
</gene>
<dbReference type="InterPro" id="IPR038716">
    <property type="entry name" value="P1/P2_N_sf"/>
</dbReference>
<dbReference type="PANTHER" id="PTHR21141:SF5">
    <property type="entry name" value="LARGE RIBOSOMAL SUBUNIT PROTEIN P2"/>
    <property type="match status" value="1"/>
</dbReference>
<evidence type="ECO:0000256" key="3">
    <source>
        <dbReference type="ARBA" id="ARBA00023274"/>
    </source>
</evidence>
<dbReference type="CDD" id="cd05833">
    <property type="entry name" value="Ribosomal_P2"/>
    <property type="match status" value="1"/>
</dbReference>
<dbReference type="Gene3D" id="1.10.10.1410">
    <property type="match status" value="1"/>
</dbReference>
<comment type="similarity">
    <text evidence="1">Belongs to the eukaryotic ribosomal protein P1/P2 family.</text>
</comment>
<sequence>MKYIAAYALSVLGGKSAPTADDVKKVLSSVGIEAEQERLGTLIRTLEGKQLHELIAAGSSKLSTIAVSGGSGAAAASGEAAVEAEVKEEEPQEEEADVDMGDIFGGEDDY</sequence>
<dbReference type="AlphaFoldDB" id="Q6T341"/>
<dbReference type="PANTHER" id="PTHR21141">
    <property type="entry name" value="60S ACIDIC RIBOSOMAL PROTEIN FAMILY MEMBER"/>
    <property type="match status" value="1"/>
</dbReference>
<proteinExistence type="inferred from homology"/>
<dbReference type="EMBL" id="AY438668">
    <property type="protein sequence ID" value="AAR87710.1"/>
    <property type="molecule type" value="Genomic_DNA"/>
</dbReference>
<evidence type="ECO:0000256" key="1">
    <source>
        <dbReference type="ARBA" id="ARBA00005436"/>
    </source>
</evidence>
<evidence type="ECO:0000256" key="4">
    <source>
        <dbReference type="SAM" id="MobiDB-lite"/>
    </source>
</evidence>
<accession>Q6T341</accession>